<evidence type="ECO:0000313" key="4">
    <source>
        <dbReference type="EMBL" id="GAJ02579.1"/>
    </source>
</evidence>
<feature type="non-terminal residue" evidence="4">
    <location>
        <position position="1"/>
    </location>
</feature>
<dbReference type="InterPro" id="IPR000917">
    <property type="entry name" value="Sulfatase_N"/>
</dbReference>
<evidence type="ECO:0000256" key="2">
    <source>
        <dbReference type="ARBA" id="ARBA00022801"/>
    </source>
</evidence>
<dbReference type="InterPro" id="IPR017850">
    <property type="entry name" value="Alkaline_phosphatase_core_sf"/>
</dbReference>
<dbReference type="SUPFAM" id="SSF53649">
    <property type="entry name" value="Alkaline phosphatase-like"/>
    <property type="match status" value="1"/>
</dbReference>
<proteinExistence type="inferred from homology"/>
<evidence type="ECO:0000259" key="3">
    <source>
        <dbReference type="Pfam" id="PF00884"/>
    </source>
</evidence>
<keyword evidence="2" id="KW-0378">Hydrolase</keyword>
<feature type="domain" description="Sulfatase N-terminal" evidence="3">
    <location>
        <begin position="1"/>
        <end position="145"/>
    </location>
</feature>
<dbReference type="Gene3D" id="3.40.720.10">
    <property type="entry name" value="Alkaline Phosphatase, subunit A"/>
    <property type="match status" value="2"/>
</dbReference>
<dbReference type="GO" id="GO:0004065">
    <property type="term" value="F:arylsulfatase activity"/>
    <property type="evidence" value="ECO:0007669"/>
    <property type="project" value="TreeGrafter"/>
</dbReference>
<dbReference type="Pfam" id="PF00884">
    <property type="entry name" value="Sulfatase"/>
    <property type="match status" value="1"/>
</dbReference>
<dbReference type="EMBL" id="BARW01016293">
    <property type="protein sequence ID" value="GAJ02579.1"/>
    <property type="molecule type" value="Genomic_DNA"/>
</dbReference>
<comment type="caution">
    <text evidence="4">The sequence shown here is derived from an EMBL/GenBank/DDBJ whole genome shotgun (WGS) entry which is preliminary data.</text>
</comment>
<protein>
    <recommendedName>
        <fullName evidence="3">Sulfatase N-terminal domain-containing protein</fullName>
    </recommendedName>
</protein>
<dbReference type="PANTHER" id="PTHR42693:SF53">
    <property type="entry name" value="ENDO-4-O-SULFATASE"/>
    <property type="match status" value="1"/>
</dbReference>
<dbReference type="PANTHER" id="PTHR42693">
    <property type="entry name" value="ARYLSULFATASE FAMILY MEMBER"/>
    <property type="match status" value="1"/>
</dbReference>
<reference evidence="4" key="1">
    <citation type="journal article" date="2014" name="Front. Microbiol.">
        <title>High frequency of phylogenetically diverse reductive dehalogenase-homologous genes in deep subseafloor sedimentary metagenomes.</title>
        <authorList>
            <person name="Kawai M."/>
            <person name="Futagami T."/>
            <person name="Toyoda A."/>
            <person name="Takaki Y."/>
            <person name="Nishi S."/>
            <person name="Hori S."/>
            <person name="Arai W."/>
            <person name="Tsubouchi T."/>
            <person name="Morono Y."/>
            <person name="Uchiyama I."/>
            <person name="Ito T."/>
            <person name="Fujiyama A."/>
            <person name="Inagaki F."/>
            <person name="Takami H."/>
        </authorList>
    </citation>
    <scope>NUCLEOTIDE SEQUENCE</scope>
    <source>
        <strain evidence="4">Expedition CK06-06</strain>
    </source>
</reference>
<accession>X1TBF5</accession>
<comment type="similarity">
    <text evidence="1">Belongs to the sulfatase family.</text>
</comment>
<dbReference type="InterPro" id="IPR050738">
    <property type="entry name" value="Sulfatase"/>
</dbReference>
<feature type="non-terminal residue" evidence="4">
    <location>
        <position position="284"/>
    </location>
</feature>
<gene>
    <name evidence="4" type="ORF">S12H4_28409</name>
</gene>
<evidence type="ECO:0000256" key="1">
    <source>
        <dbReference type="ARBA" id="ARBA00008779"/>
    </source>
</evidence>
<sequence length="284" mass="32622">PNINRLAKQGTLFTNYYTAAPSTSMALTCMFSGLNAYELDRGHYAEVKPFTQSPTLFSILQDKGYETHVIWAKYFEHMAQRYSKIFASETKVHNLPSVATHILAVDKGKSVIEAPENHLTIMKFYQETVEITKNRKKPLFIWMHCPHVFNPRRCVGSDIDLFDNLVGQLMSVFDGNIYLTADHGGMIGEKNIYGYGFSVYEGVANIPLITPNHTGRKVIGEPISSIQLKNIILDKKVHHQEFVYSDTQYFLQPNRKLMIRKGDYKYIYNKKADSEELYDLEFDP</sequence>
<name>X1TBF5_9ZZZZ</name>
<organism evidence="4">
    <name type="scientific">marine sediment metagenome</name>
    <dbReference type="NCBI Taxonomy" id="412755"/>
    <lineage>
        <taxon>unclassified sequences</taxon>
        <taxon>metagenomes</taxon>
        <taxon>ecological metagenomes</taxon>
    </lineage>
</organism>
<dbReference type="AlphaFoldDB" id="X1TBF5"/>